<feature type="compositionally biased region" description="Basic residues" evidence="1">
    <location>
        <begin position="8"/>
        <end position="21"/>
    </location>
</feature>
<evidence type="ECO:0000313" key="2">
    <source>
        <dbReference type="EMBL" id="QDS89561.1"/>
    </source>
</evidence>
<dbReference type="KEGG" id="ruv:EC9_37610"/>
<sequence length="54" mass="6230">MGGEVRNRSRNRTSSRMRRLVYSRQRGGDRKTASKEFVVNLVGHMGRFAQKSFA</sequence>
<organism evidence="2 3">
    <name type="scientific">Rosistilla ulvae</name>
    <dbReference type="NCBI Taxonomy" id="1930277"/>
    <lineage>
        <taxon>Bacteria</taxon>
        <taxon>Pseudomonadati</taxon>
        <taxon>Planctomycetota</taxon>
        <taxon>Planctomycetia</taxon>
        <taxon>Pirellulales</taxon>
        <taxon>Pirellulaceae</taxon>
        <taxon>Rosistilla</taxon>
    </lineage>
</organism>
<gene>
    <name evidence="2" type="ORF">EC9_37610</name>
</gene>
<keyword evidence="3" id="KW-1185">Reference proteome</keyword>
<evidence type="ECO:0000256" key="1">
    <source>
        <dbReference type="SAM" id="MobiDB-lite"/>
    </source>
</evidence>
<proteinExistence type="predicted"/>
<feature type="region of interest" description="Disordered" evidence="1">
    <location>
        <begin position="1"/>
        <end position="29"/>
    </location>
</feature>
<protein>
    <submittedName>
        <fullName evidence="2">Uncharacterized protein</fullName>
    </submittedName>
</protein>
<name>A0A517M3X3_9BACT</name>
<reference evidence="2 3" key="1">
    <citation type="submission" date="2019-02" db="EMBL/GenBank/DDBJ databases">
        <title>Deep-cultivation of Planctomycetes and their phenomic and genomic characterization uncovers novel biology.</title>
        <authorList>
            <person name="Wiegand S."/>
            <person name="Jogler M."/>
            <person name="Boedeker C."/>
            <person name="Pinto D."/>
            <person name="Vollmers J."/>
            <person name="Rivas-Marin E."/>
            <person name="Kohn T."/>
            <person name="Peeters S.H."/>
            <person name="Heuer A."/>
            <person name="Rast P."/>
            <person name="Oberbeckmann S."/>
            <person name="Bunk B."/>
            <person name="Jeske O."/>
            <person name="Meyerdierks A."/>
            <person name="Storesund J.E."/>
            <person name="Kallscheuer N."/>
            <person name="Luecker S."/>
            <person name="Lage O.M."/>
            <person name="Pohl T."/>
            <person name="Merkel B.J."/>
            <person name="Hornburger P."/>
            <person name="Mueller R.-W."/>
            <person name="Bruemmer F."/>
            <person name="Labrenz M."/>
            <person name="Spormann A.M."/>
            <person name="Op den Camp H."/>
            <person name="Overmann J."/>
            <person name="Amann R."/>
            <person name="Jetten M.S.M."/>
            <person name="Mascher T."/>
            <person name="Medema M.H."/>
            <person name="Devos D.P."/>
            <person name="Kaster A.-K."/>
            <person name="Ovreas L."/>
            <person name="Rohde M."/>
            <person name="Galperin M.Y."/>
            <person name="Jogler C."/>
        </authorList>
    </citation>
    <scope>NUCLEOTIDE SEQUENCE [LARGE SCALE GENOMIC DNA]</scope>
    <source>
        <strain evidence="2 3">EC9</strain>
    </source>
</reference>
<dbReference type="Proteomes" id="UP000319557">
    <property type="component" value="Chromosome"/>
</dbReference>
<evidence type="ECO:0000313" key="3">
    <source>
        <dbReference type="Proteomes" id="UP000319557"/>
    </source>
</evidence>
<dbReference type="EMBL" id="CP036261">
    <property type="protein sequence ID" value="QDS89561.1"/>
    <property type="molecule type" value="Genomic_DNA"/>
</dbReference>
<dbReference type="AlphaFoldDB" id="A0A517M3X3"/>
<accession>A0A517M3X3</accession>